<dbReference type="Proteomes" id="UP000006250">
    <property type="component" value="Unassembled WGS sequence"/>
</dbReference>
<accession>E1JXR7</accession>
<dbReference type="eggNOG" id="COG0037">
    <property type="taxonomic scope" value="Bacteria"/>
</dbReference>
<sequence length="389" mass="44118">MATPPRVCSRCLYDKTIRSIVFDANGVCQFCKIHDTMEKRYPLGEAGERRLEELVARIKASGRGKSYDCVVGVSGGVDSTYTLFKAVSLGLRPLAVHFDNGWDSEIAVHNIENATRRLGVELYTHVVDWDDFRRLQISFLKASTSDAEIPTDMAISAVLLQSAARDGLRYVLSGHSFRTEGIVPRDWTYFDGRYIRSVHKRFSGSARTNVPNLSLLALAWYMFGRRIHILPFLNYMEYDKKEAAAVLAREIDWQDYGGHHHESLYTHFFQSYLLPRKFGIDKRKLGLSARVRSGKISRDEALATIQAEPYPEKPELVEYTIRKLELTQAEFDAIMDAPVKTFQDYPTTYPLLRALRGPLALGTRLGVVPPVLYYKYVYAPGDDQGACPQ</sequence>
<protein>
    <submittedName>
        <fullName evidence="1">N-acetyl sugar amidotransferase</fullName>
    </submittedName>
</protein>
<dbReference type="SUPFAM" id="SSF52402">
    <property type="entry name" value="Adenine nucleotide alpha hydrolases-like"/>
    <property type="match status" value="1"/>
</dbReference>
<dbReference type="Gene3D" id="3.40.50.620">
    <property type="entry name" value="HUPs"/>
    <property type="match status" value="1"/>
</dbReference>
<dbReference type="AlphaFoldDB" id="E1JXR7"/>
<reference evidence="1 2" key="1">
    <citation type="submission" date="2010-08" db="EMBL/GenBank/DDBJ databases">
        <title>The draft genome of Desulfovibrio fructosovorans JJ.</title>
        <authorList>
            <consortium name="US DOE Joint Genome Institute (JGI-PGF)"/>
            <person name="Lucas S."/>
            <person name="Copeland A."/>
            <person name="Lapidus A."/>
            <person name="Cheng J.-F."/>
            <person name="Bruce D."/>
            <person name="Goodwin L."/>
            <person name="Pitluck S."/>
            <person name="Land M.L."/>
            <person name="Hauser L."/>
            <person name="Chang Y.-J."/>
            <person name="Jeffries C."/>
            <person name="Wall J.D."/>
            <person name="Stahl D.A."/>
            <person name="Arkin A.P."/>
            <person name="Dehal P."/>
            <person name="Stolyar S.M."/>
            <person name="Hazen T.C."/>
            <person name="Woyke T.J."/>
        </authorList>
    </citation>
    <scope>NUCLEOTIDE SEQUENCE [LARGE SCALE GENOMIC DNA]</scope>
    <source>
        <strain evidence="1 2">JJ</strain>
    </source>
</reference>
<dbReference type="RefSeq" id="WP_005994203.1">
    <property type="nucleotide sequence ID" value="NZ_AECZ01000015.1"/>
</dbReference>
<dbReference type="NCBIfam" id="TIGR03573">
    <property type="entry name" value="WbuX"/>
    <property type="match status" value="1"/>
</dbReference>
<dbReference type="STRING" id="596151.DesfrDRAFT_2416"/>
<evidence type="ECO:0000313" key="2">
    <source>
        <dbReference type="Proteomes" id="UP000006250"/>
    </source>
</evidence>
<dbReference type="OrthoDB" id="5366152at2"/>
<dbReference type="GO" id="GO:0016740">
    <property type="term" value="F:transferase activity"/>
    <property type="evidence" value="ECO:0007669"/>
    <property type="project" value="UniProtKB-KW"/>
</dbReference>
<proteinExistence type="predicted"/>
<dbReference type="EMBL" id="AECZ01000015">
    <property type="protein sequence ID" value="EFL50840.1"/>
    <property type="molecule type" value="Genomic_DNA"/>
</dbReference>
<gene>
    <name evidence="1" type="ORF">DesfrDRAFT_2416</name>
</gene>
<organism evidence="1 2">
    <name type="scientific">Solidesulfovibrio fructosivorans JJ]</name>
    <dbReference type="NCBI Taxonomy" id="596151"/>
    <lineage>
        <taxon>Bacteria</taxon>
        <taxon>Pseudomonadati</taxon>
        <taxon>Thermodesulfobacteriota</taxon>
        <taxon>Desulfovibrionia</taxon>
        <taxon>Desulfovibrionales</taxon>
        <taxon>Desulfovibrionaceae</taxon>
        <taxon>Solidesulfovibrio</taxon>
    </lineage>
</organism>
<comment type="caution">
    <text evidence="1">The sequence shown here is derived from an EMBL/GenBank/DDBJ whole genome shotgun (WGS) entry which is preliminary data.</text>
</comment>
<evidence type="ECO:0000313" key="1">
    <source>
        <dbReference type="EMBL" id="EFL50840.1"/>
    </source>
</evidence>
<keyword evidence="2" id="KW-1185">Reference proteome</keyword>
<dbReference type="InterPro" id="IPR020022">
    <property type="entry name" value="N-acetyl_sugar_amidoTrfase"/>
</dbReference>
<dbReference type="InterPro" id="IPR014729">
    <property type="entry name" value="Rossmann-like_a/b/a_fold"/>
</dbReference>
<name>E1JXR7_SOLFR</name>
<keyword evidence="1" id="KW-0808">Transferase</keyword>